<dbReference type="Proteomes" id="UP000193925">
    <property type="component" value="Chromosome AFERRI"/>
</dbReference>
<accession>A0A060UKM1</accession>
<evidence type="ECO:0000313" key="3">
    <source>
        <dbReference type="Proteomes" id="UP000193925"/>
    </source>
</evidence>
<evidence type="ECO:0000313" key="1">
    <source>
        <dbReference type="EMBL" id="CDQ09237.1"/>
    </source>
</evidence>
<gene>
    <name evidence="2" type="ORF">AFERRI_10943</name>
    <name evidence="1" type="ORF">AFERRI_240071</name>
</gene>
<dbReference type="EMBL" id="CCCS020000017">
    <property type="protein sequence ID" value="CDQ09237.1"/>
    <property type="molecule type" value="Genomic_DNA"/>
</dbReference>
<reference evidence="1" key="1">
    <citation type="submission" date="2014-03" db="EMBL/GenBank/DDBJ databases">
        <authorList>
            <person name="Genoscope - CEA"/>
        </authorList>
    </citation>
    <scope>NUCLEOTIDE SEQUENCE [LARGE SCALE GENOMIC DNA]</scope>
    <source>
        <strain evidence="1">CF27</strain>
    </source>
</reference>
<evidence type="ECO:0000313" key="2">
    <source>
        <dbReference type="EMBL" id="SMH64909.1"/>
    </source>
</evidence>
<reference evidence="1" key="2">
    <citation type="submission" date="2014-07" db="EMBL/GenBank/DDBJ databases">
        <title>Initial genome analysis of the psychrotolerant acidophile Acidithiobacillus ferrivorans CF27: insights into iron and sulfur oxidation pathways and into biofilm formation.</title>
        <authorList>
            <person name="Talla E."/>
            <person name="Hedrich S."/>
            <person name="Mangenot S."/>
            <person name="Ji B."/>
            <person name="Johnson D.B."/>
            <person name="Barbe V."/>
            <person name="Bonnefoy V."/>
        </authorList>
    </citation>
    <scope>NUCLEOTIDE SEQUENCE [LARGE SCALE GENOMIC DNA]</scope>
    <source>
        <strain evidence="1">CF27</strain>
    </source>
</reference>
<name>A0A060UKM1_9PROT</name>
<dbReference type="AlphaFoldDB" id="A0A060UKM1"/>
<reference evidence="2 3" key="3">
    <citation type="submission" date="2017-03" db="EMBL/GenBank/DDBJ databases">
        <authorList>
            <person name="Regsiter A."/>
            <person name="William W."/>
        </authorList>
    </citation>
    <scope>NUCLEOTIDE SEQUENCE [LARGE SCALE GENOMIC DNA]</scope>
    <source>
        <strain evidence="2">PRJEB5721</strain>
    </source>
</reference>
<organism evidence="1">
    <name type="scientific">Acidithiobacillus ferrivorans</name>
    <dbReference type="NCBI Taxonomy" id="160808"/>
    <lineage>
        <taxon>Bacteria</taxon>
        <taxon>Pseudomonadati</taxon>
        <taxon>Pseudomonadota</taxon>
        <taxon>Acidithiobacillia</taxon>
        <taxon>Acidithiobacillales</taxon>
        <taxon>Acidithiobacillaceae</taxon>
        <taxon>Acidithiobacillus</taxon>
    </lineage>
</organism>
<sequence>MDHKQAAITDMITSGARLIPGLDRYKCNGADNIEVAMFDRDEDLSASGRDVFVDENNLCIITRLGNAIYVSTQKTREAFVAELDASKKFYARRQ</sequence>
<protein>
    <submittedName>
        <fullName evidence="1">Uncharacterized protein</fullName>
    </submittedName>
</protein>
<dbReference type="EMBL" id="LT841305">
    <property type="protein sequence ID" value="SMH64909.1"/>
    <property type="molecule type" value="Genomic_DNA"/>
</dbReference>
<proteinExistence type="predicted"/>
<keyword evidence="3" id="KW-1185">Reference proteome</keyword>
<dbReference type="RefSeq" id="WP_035191646.1">
    <property type="nucleotide sequence ID" value="NZ_CCCS020000017.1"/>
</dbReference>